<evidence type="ECO:0000313" key="9">
    <source>
        <dbReference type="EMBL" id="ACK72300.1"/>
    </source>
</evidence>
<dbReference type="Gene3D" id="3.30.565.10">
    <property type="entry name" value="Histidine kinase-like ATPase, C-terminal domain"/>
    <property type="match status" value="1"/>
</dbReference>
<dbReference type="EC" id="2.7.13.3" evidence="2"/>
<dbReference type="AlphaFoldDB" id="B7KKG7"/>
<evidence type="ECO:0000256" key="1">
    <source>
        <dbReference type="ARBA" id="ARBA00000085"/>
    </source>
</evidence>
<dbReference type="GO" id="GO:0000155">
    <property type="term" value="F:phosphorelay sensor kinase activity"/>
    <property type="evidence" value="ECO:0007669"/>
    <property type="project" value="InterPro"/>
</dbReference>
<dbReference type="STRING" id="65393.PCC7424_3924"/>
<dbReference type="InterPro" id="IPR003661">
    <property type="entry name" value="HisK_dim/P_dom"/>
</dbReference>
<comment type="catalytic activity">
    <reaction evidence="1">
        <text>ATP + protein L-histidine = ADP + protein N-phospho-L-histidine.</text>
        <dbReference type="EC" id="2.7.13.3"/>
    </reaction>
</comment>
<dbReference type="KEGG" id="cyc:PCC7424_3924"/>
<dbReference type="EMBL" id="CP001291">
    <property type="protein sequence ID" value="ACK72300.1"/>
    <property type="molecule type" value="Genomic_DNA"/>
</dbReference>
<dbReference type="SMART" id="SM00388">
    <property type="entry name" value="HisKA"/>
    <property type="match status" value="1"/>
</dbReference>
<keyword evidence="7" id="KW-0812">Transmembrane</keyword>
<dbReference type="OrthoDB" id="417111at2"/>
<dbReference type="InterPro" id="IPR003594">
    <property type="entry name" value="HATPase_dom"/>
</dbReference>
<dbReference type="InterPro" id="IPR005467">
    <property type="entry name" value="His_kinase_dom"/>
</dbReference>
<keyword evidence="10" id="KW-1185">Reference proteome</keyword>
<evidence type="ECO:0000256" key="6">
    <source>
        <dbReference type="ARBA" id="ARBA00023012"/>
    </source>
</evidence>
<dbReference type="CDD" id="cd00082">
    <property type="entry name" value="HisKA"/>
    <property type="match status" value="1"/>
</dbReference>
<evidence type="ECO:0000313" key="10">
    <source>
        <dbReference type="Proteomes" id="UP000002384"/>
    </source>
</evidence>
<dbReference type="Pfam" id="PF00512">
    <property type="entry name" value="HisKA"/>
    <property type="match status" value="1"/>
</dbReference>
<dbReference type="CDD" id="cd00075">
    <property type="entry name" value="HATPase"/>
    <property type="match status" value="1"/>
</dbReference>
<evidence type="ECO:0000256" key="5">
    <source>
        <dbReference type="ARBA" id="ARBA00022777"/>
    </source>
</evidence>
<evidence type="ECO:0000256" key="4">
    <source>
        <dbReference type="ARBA" id="ARBA00022679"/>
    </source>
</evidence>
<reference evidence="10" key="1">
    <citation type="journal article" date="2011" name="MBio">
        <title>Novel metabolic attributes of the genus Cyanothece, comprising a group of unicellular nitrogen-fixing Cyanobacteria.</title>
        <authorList>
            <person name="Bandyopadhyay A."/>
            <person name="Elvitigala T."/>
            <person name="Welsh E."/>
            <person name="Stockel J."/>
            <person name="Liberton M."/>
            <person name="Min H."/>
            <person name="Sherman L.A."/>
            <person name="Pakrasi H.B."/>
        </authorList>
    </citation>
    <scope>NUCLEOTIDE SEQUENCE [LARGE SCALE GENOMIC DNA]</scope>
    <source>
        <strain evidence="10">PCC 7424</strain>
    </source>
</reference>
<dbReference type="FunFam" id="3.30.565.10:FF:000006">
    <property type="entry name" value="Sensor histidine kinase WalK"/>
    <property type="match status" value="1"/>
</dbReference>
<dbReference type="Pfam" id="PF02518">
    <property type="entry name" value="HATPase_c"/>
    <property type="match status" value="1"/>
</dbReference>
<dbReference type="PANTHER" id="PTHR43547:SF2">
    <property type="entry name" value="HYBRID SIGNAL TRANSDUCTION HISTIDINE KINASE C"/>
    <property type="match status" value="1"/>
</dbReference>
<dbReference type="PROSITE" id="PS50109">
    <property type="entry name" value="HIS_KIN"/>
    <property type="match status" value="1"/>
</dbReference>
<feature type="transmembrane region" description="Helical" evidence="7">
    <location>
        <begin position="167"/>
        <end position="189"/>
    </location>
</feature>
<keyword evidence="5 9" id="KW-0418">Kinase</keyword>
<dbReference type="RefSeq" id="WP_015955885.1">
    <property type="nucleotide sequence ID" value="NC_011729.1"/>
</dbReference>
<dbReference type="eggNOG" id="COG5002">
    <property type="taxonomic scope" value="Bacteria"/>
</dbReference>
<keyword evidence="7" id="KW-0472">Membrane</keyword>
<protein>
    <recommendedName>
        <fullName evidence="2">histidine kinase</fullName>
        <ecNumber evidence="2">2.7.13.3</ecNumber>
    </recommendedName>
</protein>
<dbReference type="PANTHER" id="PTHR43547">
    <property type="entry name" value="TWO-COMPONENT HISTIDINE KINASE"/>
    <property type="match status" value="1"/>
</dbReference>
<keyword evidence="3" id="KW-0597">Phosphoprotein</keyword>
<accession>B7KKG7</accession>
<dbReference type="SUPFAM" id="SSF47384">
    <property type="entry name" value="Homodimeric domain of signal transducing histidine kinase"/>
    <property type="match status" value="1"/>
</dbReference>
<dbReference type="Gene3D" id="1.10.287.130">
    <property type="match status" value="1"/>
</dbReference>
<proteinExistence type="predicted"/>
<dbReference type="HOGENOM" id="CLU_000445_89_6_3"/>
<dbReference type="InterPro" id="IPR004358">
    <property type="entry name" value="Sig_transdc_His_kin-like_C"/>
</dbReference>
<gene>
    <name evidence="9" type="ordered locus">PCC7424_3924</name>
</gene>
<feature type="domain" description="Histidine kinase" evidence="8">
    <location>
        <begin position="210"/>
        <end position="436"/>
    </location>
</feature>
<sequence length="436" mass="49044">MFNRSRRNLARWFTLSMGSILIVFAGIIYYLKAEDSLKAVDSLLYKKARVMAASIEYKFSQGNPNFDLTEVPILGNIAQPLDSEVVYARWYDAQGQLVRFFGTSAPEKLSMEPGFHTVTVTLDTNDLISSKIRVRQVTLPVEEKNVLIGYLQIALPLGNTQAELAQFRLLLTLALPIALGLIGLVGWILGSIAMQPILQTYLQLKRFTADASHELRTPISGILSTAQVGLLISEDNNQESSQSLLFQLQSHLKDIAQIAQSMRTLVNNLLFLARNEGQLTSDRLRYFNLVELLQDLIDDYEIQAEEYKLNIIGDLPDEEVMIYAEPELLRQAVSNLVSNACKYTSAGGVVQVRLLVQLYWIIIQVKDNGDGIPADDLPYIFERFYRVNTKKKRDQEGFGLGLAIVNQIVRAHGGRVQVKSTIGQGTTFQIEFVRFY</sequence>
<dbReference type="PRINTS" id="PR00344">
    <property type="entry name" value="BCTRLSENSOR"/>
</dbReference>
<dbReference type="InterPro" id="IPR036890">
    <property type="entry name" value="HATPase_C_sf"/>
</dbReference>
<organism evidence="9 10">
    <name type="scientific">Gloeothece citriformis (strain PCC 7424)</name>
    <name type="common">Cyanothece sp. (strain PCC 7424)</name>
    <dbReference type="NCBI Taxonomy" id="65393"/>
    <lineage>
        <taxon>Bacteria</taxon>
        <taxon>Bacillati</taxon>
        <taxon>Cyanobacteriota</taxon>
        <taxon>Cyanophyceae</taxon>
        <taxon>Oscillatoriophycideae</taxon>
        <taxon>Chroococcales</taxon>
        <taxon>Aphanothecaceae</taxon>
        <taxon>Gloeothece</taxon>
        <taxon>Gloeothece citriformis</taxon>
    </lineage>
</organism>
<evidence type="ECO:0000256" key="3">
    <source>
        <dbReference type="ARBA" id="ARBA00022553"/>
    </source>
</evidence>
<keyword evidence="7" id="KW-1133">Transmembrane helix</keyword>
<name>B7KKG7_GLOC7</name>
<evidence type="ECO:0000256" key="2">
    <source>
        <dbReference type="ARBA" id="ARBA00012438"/>
    </source>
</evidence>
<dbReference type="Proteomes" id="UP000002384">
    <property type="component" value="Chromosome"/>
</dbReference>
<feature type="transmembrane region" description="Helical" evidence="7">
    <location>
        <begin position="12"/>
        <end position="31"/>
    </location>
</feature>
<evidence type="ECO:0000259" key="8">
    <source>
        <dbReference type="PROSITE" id="PS50109"/>
    </source>
</evidence>
<evidence type="ECO:0000256" key="7">
    <source>
        <dbReference type="SAM" id="Phobius"/>
    </source>
</evidence>
<dbReference type="InterPro" id="IPR036097">
    <property type="entry name" value="HisK_dim/P_sf"/>
</dbReference>
<keyword evidence="6" id="KW-0902">Two-component regulatory system</keyword>
<keyword evidence="4 9" id="KW-0808">Transferase</keyword>
<dbReference type="SUPFAM" id="SSF55874">
    <property type="entry name" value="ATPase domain of HSP90 chaperone/DNA topoisomerase II/histidine kinase"/>
    <property type="match status" value="1"/>
</dbReference>
<dbReference type="SMART" id="SM00387">
    <property type="entry name" value="HATPase_c"/>
    <property type="match status" value="1"/>
</dbReference>